<accession>A0AA88RPV9</accession>
<proteinExistence type="predicted"/>
<protein>
    <submittedName>
        <fullName evidence="2">Uncharacterized protein</fullName>
    </submittedName>
</protein>
<sequence>MVVLQAGKQHISSSAWVKWVNHLAKWSSGNTVVESALAEDLGSNLEPHRLTELDAVVGQKLREDTPESSEHCPPGMDHLKLAVLGKSFWVIRKPSSVPAVVTKEFTGEIGWSLIGEWSQISKFLYLNLAKLAKFGLFYNTEIKNRQSAAESPMAPLEKSPAKGKEAA</sequence>
<evidence type="ECO:0000313" key="2">
    <source>
        <dbReference type="EMBL" id="KAK2993397.1"/>
    </source>
</evidence>
<dbReference type="EMBL" id="JAVXUO010000319">
    <property type="protein sequence ID" value="KAK2993397.1"/>
    <property type="molecule type" value="Genomic_DNA"/>
</dbReference>
<evidence type="ECO:0000313" key="3">
    <source>
        <dbReference type="Proteomes" id="UP001187471"/>
    </source>
</evidence>
<reference evidence="2" key="1">
    <citation type="submission" date="2022-12" db="EMBL/GenBank/DDBJ databases">
        <title>Draft genome assemblies for two species of Escallonia (Escalloniales).</title>
        <authorList>
            <person name="Chanderbali A."/>
            <person name="Dervinis C."/>
            <person name="Anghel I."/>
            <person name="Soltis D."/>
            <person name="Soltis P."/>
            <person name="Zapata F."/>
        </authorList>
    </citation>
    <scope>NUCLEOTIDE SEQUENCE</scope>
    <source>
        <strain evidence="2">UCBG92.1500</strain>
        <tissue evidence="2">Leaf</tissue>
    </source>
</reference>
<dbReference type="AlphaFoldDB" id="A0AA88RPV9"/>
<feature type="region of interest" description="Disordered" evidence="1">
    <location>
        <begin position="147"/>
        <end position="167"/>
    </location>
</feature>
<name>A0AA88RPV9_9ASTE</name>
<comment type="caution">
    <text evidence="2">The sequence shown here is derived from an EMBL/GenBank/DDBJ whole genome shotgun (WGS) entry which is preliminary data.</text>
</comment>
<organism evidence="2 3">
    <name type="scientific">Escallonia rubra</name>
    <dbReference type="NCBI Taxonomy" id="112253"/>
    <lineage>
        <taxon>Eukaryota</taxon>
        <taxon>Viridiplantae</taxon>
        <taxon>Streptophyta</taxon>
        <taxon>Embryophyta</taxon>
        <taxon>Tracheophyta</taxon>
        <taxon>Spermatophyta</taxon>
        <taxon>Magnoliopsida</taxon>
        <taxon>eudicotyledons</taxon>
        <taxon>Gunneridae</taxon>
        <taxon>Pentapetalae</taxon>
        <taxon>asterids</taxon>
        <taxon>campanulids</taxon>
        <taxon>Escalloniales</taxon>
        <taxon>Escalloniaceae</taxon>
        <taxon>Escallonia</taxon>
    </lineage>
</organism>
<keyword evidence="3" id="KW-1185">Reference proteome</keyword>
<dbReference type="Proteomes" id="UP001187471">
    <property type="component" value="Unassembled WGS sequence"/>
</dbReference>
<evidence type="ECO:0000256" key="1">
    <source>
        <dbReference type="SAM" id="MobiDB-lite"/>
    </source>
</evidence>
<gene>
    <name evidence="2" type="ORF">RJ640_012638</name>
</gene>